<feature type="region of interest" description="Disordered" evidence="1">
    <location>
        <begin position="409"/>
        <end position="432"/>
    </location>
</feature>
<proteinExistence type="predicted"/>
<dbReference type="AlphaFoldDB" id="A0A6J4L2U5"/>
<evidence type="ECO:0000259" key="2">
    <source>
        <dbReference type="Pfam" id="PF07929"/>
    </source>
</evidence>
<gene>
    <name evidence="3" type="ORF">AVDCRST_MAG56-6950</name>
</gene>
<sequence>MHRPDVTGLPILEDFDLFLTFLRSKKEIPLTNDKVQLKRTDLYRLNEELHFKAKGVTDKSLQTSYPELEFFYAAVQAGKLARICYGEKGNFLQPNPDQLERYSLLTRTEQYFFLLQTAWCYLNWSKLCETRSMFFTDSVVAILQLVAGNPPGFRLEVDVSYSRLRVGKGEISLSLINKVVQIFGFLGFYELEPAVFAKKPDRYTFPFRSIVVAEAGTVLAPVLLSQRPLEQWNVPLRRELAIGEVPLGLTEEEYYQEDPQGYLIPRPAGELVIPAFLPAFAPLFEPGELSESLYSTVPTFTPGLCVLKVALEKQLYRTIAIGASATLDDLHQAIQNAFQFDNDHLYAFFMDGEPWSDDRFNDPRMEESPFASGVKLGELDLYAGKRFLYLFDFGTEWRFRVTVLQVDPSAPEPKSPKVVDKQGKNPKQYSGW</sequence>
<dbReference type="EMBL" id="CADCTQ010000572">
    <property type="protein sequence ID" value="CAA9320768.1"/>
    <property type="molecule type" value="Genomic_DNA"/>
</dbReference>
<dbReference type="InterPro" id="IPR012912">
    <property type="entry name" value="Plasmid_pRiA4b_Orf3-like"/>
</dbReference>
<dbReference type="SUPFAM" id="SSF159941">
    <property type="entry name" value="MM3350-like"/>
    <property type="match status" value="1"/>
</dbReference>
<accession>A0A6J4L2U5</accession>
<organism evidence="3">
    <name type="scientific">uncultured Cytophagales bacterium</name>
    <dbReference type="NCBI Taxonomy" id="158755"/>
    <lineage>
        <taxon>Bacteria</taxon>
        <taxon>Pseudomonadati</taxon>
        <taxon>Bacteroidota</taxon>
        <taxon>Sphingobacteriia</taxon>
        <taxon>Sphingobacteriales</taxon>
        <taxon>environmental samples</taxon>
    </lineage>
</organism>
<dbReference type="Gene3D" id="3.10.290.30">
    <property type="entry name" value="MM3350-like"/>
    <property type="match status" value="1"/>
</dbReference>
<name>A0A6J4L2U5_9SPHI</name>
<protein>
    <recommendedName>
        <fullName evidence="2">Plasmid pRiA4b Orf3-like domain-containing protein</fullName>
    </recommendedName>
</protein>
<evidence type="ECO:0000256" key="1">
    <source>
        <dbReference type="SAM" id="MobiDB-lite"/>
    </source>
</evidence>
<dbReference type="Pfam" id="PF07929">
    <property type="entry name" value="PRiA4_ORF3"/>
    <property type="match status" value="1"/>
</dbReference>
<feature type="domain" description="Plasmid pRiA4b Orf3-like" evidence="2">
    <location>
        <begin position="311"/>
        <end position="427"/>
    </location>
</feature>
<dbReference type="InterPro" id="IPR024047">
    <property type="entry name" value="MM3350-like_sf"/>
</dbReference>
<reference evidence="3" key="1">
    <citation type="submission" date="2020-02" db="EMBL/GenBank/DDBJ databases">
        <authorList>
            <person name="Meier V. D."/>
        </authorList>
    </citation>
    <scope>NUCLEOTIDE SEQUENCE</scope>
    <source>
        <strain evidence="3">AVDCRST_MAG56</strain>
    </source>
</reference>
<evidence type="ECO:0000313" key="3">
    <source>
        <dbReference type="EMBL" id="CAA9320768.1"/>
    </source>
</evidence>
<feature type="compositionally biased region" description="Basic and acidic residues" evidence="1">
    <location>
        <begin position="414"/>
        <end position="423"/>
    </location>
</feature>